<dbReference type="Proteomes" id="UP000563094">
    <property type="component" value="Unassembled WGS sequence"/>
</dbReference>
<comment type="caution">
    <text evidence="2">The sequence shown here is derived from an EMBL/GenBank/DDBJ whole genome shotgun (WGS) entry which is preliminary data.</text>
</comment>
<keyword evidence="1" id="KW-0732">Signal</keyword>
<sequence length="203" mass="23152">MKGYLYMLLLGCFLLSKTAFSQEVADSLAQEEEKPLTPYYLKAQFAGSIGLVSVGVGKQSFNRRLETDFSFGYLPQKLAGDRLYTVAVKSTFFPVKPVPVKTLDWQPLSLGMQISYTFGDDFFASERFLARYPNRYYRFSTAIHYYLFAGGQVNLVRVEKLRRFSGYYEVGTMGEYLISYIQNPGYLSPAKIFNLALGVKMRL</sequence>
<evidence type="ECO:0000256" key="1">
    <source>
        <dbReference type="SAM" id="SignalP"/>
    </source>
</evidence>
<evidence type="ECO:0008006" key="4">
    <source>
        <dbReference type="Google" id="ProtNLM"/>
    </source>
</evidence>
<protein>
    <recommendedName>
        <fullName evidence="4">Outer membrane protein beta-barrel domain-containing protein</fullName>
    </recommendedName>
</protein>
<proteinExistence type="predicted"/>
<feature type="chain" id="PRO_5032315026" description="Outer membrane protein beta-barrel domain-containing protein" evidence="1">
    <location>
        <begin position="22"/>
        <end position="203"/>
    </location>
</feature>
<evidence type="ECO:0000313" key="3">
    <source>
        <dbReference type="Proteomes" id="UP000563094"/>
    </source>
</evidence>
<feature type="signal peptide" evidence="1">
    <location>
        <begin position="1"/>
        <end position="21"/>
    </location>
</feature>
<name>A0A839GER8_9BACT</name>
<keyword evidence="3" id="KW-1185">Reference proteome</keyword>
<gene>
    <name evidence="2" type="ORF">FHS90_000735</name>
</gene>
<dbReference type="EMBL" id="JACJIQ010000002">
    <property type="protein sequence ID" value="MBA9076033.1"/>
    <property type="molecule type" value="Genomic_DNA"/>
</dbReference>
<dbReference type="RefSeq" id="WP_182511775.1">
    <property type="nucleotide sequence ID" value="NZ_JACJIQ010000002.1"/>
</dbReference>
<organism evidence="2 3">
    <name type="scientific">Rufibacter quisquiliarum</name>
    <dbReference type="NCBI Taxonomy" id="1549639"/>
    <lineage>
        <taxon>Bacteria</taxon>
        <taxon>Pseudomonadati</taxon>
        <taxon>Bacteroidota</taxon>
        <taxon>Cytophagia</taxon>
        <taxon>Cytophagales</taxon>
        <taxon>Hymenobacteraceae</taxon>
        <taxon>Rufibacter</taxon>
    </lineage>
</organism>
<reference evidence="2 3" key="1">
    <citation type="submission" date="2020-08" db="EMBL/GenBank/DDBJ databases">
        <title>Genomic Encyclopedia of Type Strains, Phase IV (KMG-IV): sequencing the most valuable type-strain genomes for metagenomic binning, comparative biology and taxonomic classification.</title>
        <authorList>
            <person name="Goeker M."/>
        </authorList>
    </citation>
    <scope>NUCLEOTIDE SEQUENCE [LARGE SCALE GENOMIC DNA]</scope>
    <source>
        <strain evidence="2 3">DSM 29854</strain>
    </source>
</reference>
<accession>A0A839GER8</accession>
<evidence type="ECO:0000313" key="2">
    <source>
        <dbReference type="EMBL" id="MBA9076033.1"/>
    </source>
</evidence>
<dbReference type="AlphaFoldDB" id="A0A839GER8"/>